<evidence type="ECO:0000256" key="8">
    <source>
        <dbReference type="ARBA" id="ARBA00023049"/>
    </source>
</evidence>
<reference evidence="9 10" key="1">
    <citation type="submission" date="2018-05" db="EMBL/GenBank/DDBJ databases">
        <title>Genomic Encyclopedia of Type Strains, Phase IV (KMG-IV): sequencing the most valuable type-strain genomes for metagenomic binning, comparative biology and taxonomic classification.</title>
        <authorList>
            <person name="Goeker M."/>
        </authorList>
    </citation>
    <scope>NUCLEOTIDE SEQUENCE [LARGE SCALE GENOMIC DNA]</scope>
    <source>
        <strain evidence="9 10">DSM 24995</strain>
    </source>
</reference>
<evidence type="ECO:0000313" key="9">
    <source>
        <dbReference type="EMBL" id="PXX53588.1"/>
    </source>
</evidence>
<dbReference type="PANTHER" id="PTHR43808:SF31">
    <property type="entry name" value="N-ACETYL-L-CITRULLINE DEACETYLASE"/>
    <property type="match status" value="1"/>
</dbReference>
<dbReference type="GeneID" id="86061470"/>
<comment type="cofactor">
    <cofactor evidence="1">
        <name>Zn(2+)</name>
        <dbReference type="ChEBI" id="CHEBI:29105"/>
    </cofactor>
</comment>
<dbReference type="GO" id="GO:0008270">
    <property type="term" value="F:zinc ion binding"/>
    <property type="evidence" value="ECO:0007669"/>
    <property type="project" value="InterPro"/>
</dbReference>
<protein>
    <submittedName>
        <fullName evidence="9">Succinyl-diaminopimelate desuccinylase</fullName>
    </submittedName>
</protein>
<dbReference type="SUPFAM" id="SSF53187">
    <property type="entry name" value="Zn-dependent exopeptidases"/>
    <property type="match status" value="1"/>
</dbReference>
<dbReference type="Pfam" id="PF01546">
    <property type="entry name" value="Peptidase_M20"/>
    <property type="match status" value="1"/>
</dbReference>
<dbReference type="SUPFAM" id="SSF55031">
    <property type="entry name" value="Bacterial exopeptidase dimerisation domain"/>
    <property type="match status" value="1"/>
</dbReference>
<dbReference type="NCBIfam" id="TIGR01887">
    <property type="entry name" value="dipeptidaselike"/>
    <property type="match status" value="1"/>
</dbReference>
<sequence>MDREDKIRQWIDAHEEELVRDIGELVKIPSVSRPEQEQSDDVVEAAHSMIKIAAQYGFHTENCDNRCVKILYGDGESEVQVWGHLDVVPAGEGWIYPPWECTRKGDFLIGRGVSDNKGAVITVLYCLRYMKEHNIKPCFRISQICGLSEETGMADAAYYLTKWPAPDFGFVSDCRFPLCYGEKGRCVVILERDSVPEGIIDMSAGEASNSVPAEAVIRIDRSIDMGDMEEEALRLGVIIRREVSGSTVSYTINGTPGHAAAPDRCVNPIGLAGRLLKRGTGLKEEEKHILEFLQKACLDGYGKELGIAAGDPVFEDLTCAGTVLEMKGRTVCLTMDIRYQPSVNAGEMVEQLRKAAECYGFMVTAEEHRDGYCGSIDSEEVKALLAAYDHVVKDGKKPYVMGGNTYAGMIPNTVCFGPGIPKDYSELGLPAGHGGGHGCDEIQSVSSLKKAMEVYIHAFMNLNDLYKMRSGKRKNPES</sequence>
<comment type="similarity">
    <text evidence="2">Belongs to the peptidase M20A family.</text>
</comment>
<name>A0A2V3Y5H8_9FIRM</name>
<dbReference type="GO" id="GO:0008777">
    <property type="term" value="F:acetylornithine deacetylase activity"/>
    <property type="evidence" value="ECO:0007669"/>
    <property type="project" value="TreeGrafter"/>
</dbReference>
<keyword evidence="5" id="KW-0378">Hydrolase</keyword>
<dbReference type="PANTHER" id="PTHR43808">
    <property type="entry name" value="ACETYLORNITHINE DEACETYLASE"/>
    <property type="match status" value="1"/>
</dbReference>
<dbReference type="AlphaFoldDB" id="A0A2V3Y5H8"/>
<evidence type="ECO:0000256" key="7">
    <source>
        <dbReference type="ARBA" id="ARBA00022997"/>
    </source>
</evidence>
<keyword evidence="3" id="KW-0645">Protease</keyword>
<dbReference type="InterPro" id="IPR050072">
    <property type="entry name" value="Peptidase_M20A"/>
</dbReference>
<dbReference type="RefSeq" id="WP_110322925.1">
    <property type="nucleotide sequence ID" value="NZ_QJKD01000005.1"/>
</dbReference>
<accession>A0A2V3Y5H8</accession>
<evidence type="ECO:0000256" key="1">
    <source>
        <dbReference type="ARBA" id="ARBA00001947"/>
    </source>
</evidence>
<dbReference type="GO" id="GO:0006526">
    <property type="term" value="P:L-arginine biosynthetic process"/>
    <property type="evidence" value="ECO:0007669"/>
    <property type="project" value="TreeGrafter"/>
</dbReference>
<dbReference type="Gene3D" id="3.40.630.10">
    <property type="entry name" value="Zn peptidases"/>
    <property type="match status" value="1"/>
</dbReference>
<keyword evidence="8" id="KW-0482">Metalloprotease</keyword>
<dbReference type="GO" id="GO:0006508">
    <property type="term" value="P:proteolysis"/>
    <property type="evidence" value="ECO:0007669"/>
    <property type="project" value="UniProtKB-KW"/>
</dbReference>
<dbReference type="Gene3D" id="3.30.70.360">
    <property type="match status" value="2"/>
</dbReference>
<dbReference type="Proteomes" id="UP000248057">
    <property type="component" value="Unassembled WGS sequence"/>
</dbReference>
<evidence type="ECO:0000256" key="2">
    <source>
        <dbReference type="ARBA" id="ARBA00006247"/>
    </source>
</evidence>
<organism evidence="9 10">
    <name type="scientific">Hungatella effluvii</name>
    <dbReference type="NCBI Taxonomy" id="1096246"/>
    <lineage>
        <taxon>Bacteria</taxon>
        <taxon>Bacillati</taxon>
        <taxon>Bacillota</taxon>
        <taxon>Clostridia</taxon>
        <taxon>Lachnospirales</taxon>
        <taxon>Lachnospiraceae</taxon>
        <taxon>Hungatella</taxon>
    </lineage>
</organism>
<evidence type="ECO:0000256" key="4">
    <source>
        <dbReference type="ARBA" id="ARBA00022723"/>
    </source>
</evidence>
<gene>
    <name evidence="9" type="ORF">DFR60_10575</name>
</gene>
<keyword evidence="6" id="KW-0862">Zinc</keyword>
<dbReference type="GO" id="GO:0008237">
    <property type="term" value="F:metallopeptidase activity"/>
    <property type="evidence" value="ECO:0007669"/>
    <property type="project" value="UniProtKB-KW"/>
</dbReference>
<dbReference type="InterPro" id="IPR036264">
    <property type="entry name" value="Bact_exopeptidase_dim_dom"/>
</dbReference>
<dbReference type="GO" id="GO:0016805">
    <property type="term" value="F:dipeptidase activity"/>
    <property type="evidence" value="ECO:0007669"/>
    <property type="project" value="UniProtKB-KW"/>
</dbReference>
<evidence type="ECO:0000313" key="10">
    <source>
        <dbReference type="Proteomes" id="UP000248057"/>
    </source>
</evidence>
<keyword evidence="4" id="KW-0479">Metal-binding</keyword>
<dbReference type="EMBL" id="QJKD01000005">
    <property type="protein sequence ID" value="PXX53588.1"/>
    <property type="molecule type" value="Genomic_DNA"/>
</dbReference>
<evidence type="ECO:0000256" key="5">
    <source>
        <dbReference type="ARBA" id="ARBA00022801"/>
    </source>
</evidence>
<evidence type="ECO:0000256" key="3">
    <source>
        <dbReference type="ARBA" id="ARBA00022670"/>
    </source>
</evidence>
<evidence type="ECO:0000256" key="6">
    <source>
        <dbReference type="ARBA" id="ARBA00022833"/>
    </source>
</evidence>
<keyword evidence="7" id="KW-0224">Dipeptidase</keyword>
<keyword evidence="10" id="KW-1185">Reference proteome</keyword>
<dbReference type="InterPro" id="IPR010964">
    <property type="entry name" value="M20A_pepV-rel"/>
</dbReference>
<comment type="caution">
    <text evidence="9">The sequence shown here is derived from an EMBL/GenBank/DDBJ whole genome shotgun (WGS) entry which is preliminary data.</text>
</comment>
<dbReference type="InterPro" id="IPR002933">
    <property type="entry name" value="Peptidase_M20"/>
</dbReference>
<proteinExistence type="inferred from homology"/>